<dbReference type="InterPro" id="IPR012162">
    <property type="entry name" value="PNPase"/>
</dbReference>
<reference evidence="12" key="1">
    <citation type="submission" date="2023-02" db="EMBL/GenBank/DDBJ databases">
        <title>Host association and intracellularity evolved multiple times independently in the Rickettsiales.</title>
        <authorList>
            <person name="Castelli M."/>
            <person name="Nardi T."/>
            <person name="Gammuto L."/>
            <person name="Bellinzona G."/>
            <person name="Sabaneyeva E."/>
            <person name="Potekhin A."/>
            <person name="Serra V."/>
            <person name="Petroni G."/>
            <person name="Sassera D."/>
        </authorList>
    </citation>
    <scope>NUCLEOTIDE SEQUENCE</scope>
    <source>
        <strain evidence="12">USBL-36I1</strain>
    </source>
</reference>
<dbReference type="InterPro" id="IPR004087">
    <property type="entry name" value="KH_dom"/>
</dbReference>
<dbReference type="FunFam" id="3.30.1370.10:FF:000001">
    <property type="entry name" value="Polyribonucleotide nucleotidyltransferase"/>
    <property type="match status" value="1"/>
</dbReference>
<dbReference type="InterPro" id="IPR027408">
    <property type="entry name" value="PNPase/RNase_PH_dom_sf"/>
</dbReference>
<keyword evidence="6" id="KW-0460">Magnesium</keyword>
<dbReference type="GO" id="GO:0003723">
    <property type="term" value="F:RNA binding"/>
    <property type="evidence" value="ECO:0007669"/>
    <property type="project" value="UniProtKB-UniRule"/>
</dbReference>
<sequence>MKIISNEIKLGDKNLVVEKGFLANQADASIVVKSGKSVILVTAVASHENLIGSIDYVGLSVNYQERSYAIGKIPGGFTKREGKTDNDILYSRIIDRSLRPLIDDHYLAEVQITVNVLSYDPDALSLDVMSIIGSSLALQISGVPCTKSVAAKKIIEKGKFKSHSKIDLTISSTREYITMIEAAAEEVSIDILRNIISDVQTSLLPILDMMDDFVQKCGNQKHKLLSKVDEIKKICNEYISLINNSDYLKDFEDVLFNSSKKDSNHKIINIREALLKNILYIHPDANQNIVNLAIRKIEKNLVRRKVIKDKKRIDGRQSHEIRHISCITGYLPSSHGSAIFTRGDTQVLAAVTLGGSQDEQIKDSLNGVYYDNLIIHYNFPSFATNEIGAARSPGRREIGHGNLAYKSLRSLIPLKEQGRFGYTTRVVAEVLSSNGSSSMATVCASSLAMRDAGVPILKLVGGIAMGLIKESDNMMILSDITGNEDSLGDMDFKISGTIDGITALQMDIKSPLDNSIIIGAINQSSDGLKHIINIMNSCERKDTNINFESSPKVKNVTISESLVKKIIGPGGRVIKDICEKSGAKIEVNNSGIISIMAPNQNSMKFVEDYIKELVDGPKIGLICDGIISKIAEFGLFIRFGRAYEGLVHISEIGDKYIDSLSDIFNIDQQIKIKVIEIEKSGKIRLKIVNDDNCNDLNINDNININKEKNDSKNLTSKNKDVNCSTNAINNNSINNQEIDITNQNSLKSKQKKKVPKLLNKFSSKQNTTQKTKSGKNEKDANLVDSSKGEKKIKIYQNLDNNSNTSNSIKYKEKQDKSFDKVIDNSNISVDINNQENQENSNESKINIQYKNTNGHQKRRLRFF</sequence>
<gene>
    <name evidence="12" type="ORF">Lyticum_00341</name>
</gene>
<dbReference type="SUPFAM" id="SSF46915">
    <property type="entry name" value="Polynucleotide phosphorylase/guanosine pentaphosphate synthase (PNPase/GPSI), domain 3"/>
    <property type="match status" value="1"/>
</dbReference>
<protein>
    <recommendedName>
        <fullName evidence="2 8">Polyribonucleotide nucleotidyltransferase</fullName>
        <ecNumber evidence="2 8">2.7.7.8</ecNumber>
    </recommendedName>
</protein>
<dbReference type="CDD" id="cd02393">
    <property type="entry name" value="KH-I_PNPase"/>
    <property type="match status" value="1"/>
</dbReference>
<feature type="compositionally biased region" description="Polar residues" evidence="10">
    <location>
        <begin position="761"/>
        <end position="771"/>
    </location>
</feature>
<feature type="region of interest" description="Disordered" evidence="10">
    <location>
        <begin position="760"/>
        <end position="788"/>
    </location>
</feature>
<comment type="caution">
    <text evidence="12">The sequence shown here is derived from an EMBL/GenBank/DDBJ whole genome shotgun (WGS) entry which is preliminary data.</text>
</comment>
<dbReference type="Pfam" id="PF01138">
    <property type="entry name" value="RNase_PH"/>
    <property type="match status" value="2"/>
</dbReference>
<dbReference type="InterPro" id="IPR036456">
    <property type="entry name" value="PNPase_PH_RNA-bd_sf"/>
</dbReference>
<dbReference type="EC" id="2.7.7.8" evidence="2 8"/>
<keyword evidence="3" id="KW-0963">Cytoplasm</keyword>
<dbReference type="InterPro" id="IPR004088">
    <property type="entry name" value="KH_dom_type_1"/>
</dbReference>
<dbReference type="InterPro" id="IPR036612">
    <property type="entry name" value="KH_dom_type_1_sf"/>
</dbReference>
<evidence type="ECO:0000313" key="13">
    <source>
        <dbReference type="Proteomes" id="UP001289135"/>
    </source>
</evidence>
<evidence type="ECO:0000256" key="9">
    <source>
        <dbReference type="PROSITE-ProRule" id="PRU00117"/>
    </source>
</evidence>
<keyword evidence="13" id="KW-1185">Reference proteome</keyword>
<feature type="compositionally biased region" description="Basic and acidic residues" evidence="10">
    <location>
        <begin position="774"/>
        <end position="788"/>
    </location>
</feature>
<dbReference type="GO" id="GO:0006402">
    <property type="term" value="P:mRNA catabolic process"/>
    <property type="evidence" value="ECO:0007669"/>
    <property type="project" value="UniProtKB-UniRule"/>
</dbReference>
<dbReference type="InterPro" id="IPR020568">
    <property type="entry name" value="Ribosomal_Su5_D2-typ_SF"/>
</dbReference>
<name>A0AAE4VKW1_9RICK</name>
<dbReference type="PROSITE" id="PS50126">
    <property type="entry name" value="S1"/>
    <property type="match status" value="1"/>
</dbReference>
<dbReference type="InterPro" id="IPR001247">
    <property type="entry name" value="ExoRNase_PH_dom1"/>
</dbReference>
<evidence type="ECO:0000256" key="3">
    <source>
        <dbReference type="ARBA" id="ARBA00022490"/>
    </source>
</evidence>
<keyword evidence="5" id="KW-0548">Nucleotidyltransferase</keyword>
<evidence type="ECO:0000256" key="4">
    <source>
        <dbReference type="ARBA" id="ARBA00022679"/>
    </source>
</evidence>
<dbReference type="SUPFAM" id="SSF54211">
    <property type="entry name" value="Ribosomal protein S5 domain 2-like"/>
    <property type="match status" value="2"/>
</dbReference>
<dbReference type="GO" id="GO:0005829">
    <property type="term" value="C:cytosol"/>
    <property type="evidence" value="ECO:0007669"/>
    <property type="project" value="TreeGrafter"/>
</dbReference>
<feature type="domain" description="S1 motif" evidence="11">
    <location>
        <begin position="620"/>
        <end position="688"/>
    </location>
</feature>
<evidence type="ECO:0000256" key="2">
    <source>
        <dbReference type="ARBA" id="ARBA00012416"/>
    </source>
</evidence>
<dbReference type="NCBIfam" id="NF008805">
    <property type="entry name" value="PRK11824.1"/>
    <property type="match status" value="1"/>
</dbReference>
<dbReference type="InterPro" id="IPR015848">
    <property type="entry name" value="PNPase_PH_RNA-bd_bac/org-type"/>
</dbReference>
<evidence type="ECO:0000256" key="1">
    <source>
        <dbReference type="ARBA" id="ARBA00007404"/>
    </source>
</evidence>
<keyword evidence="7 9" id="KW-0694">RNA-binding</keyword>
<proteinExistence type="inferred from homology"/>
<dbReference type="Pfam" id="PF00575">
    <property type="entry name" value="S1"/>
    <property type="match status" value="1"/>
</dbReference>
<evidence type="ECO:0000256" key="10">
    <source>
        <dbReference type="SAM" id="MobiDB-lite"/>
    </source>
</evidence>
<dbReference type="SUPFAM" id="SSF50249">
    <property type="entry name" value="Nucleic acid-binding proteins"/>
    <property type="match status" value="1"/>
</dbReference>
<dbReference type="InterPro" id="IPR012340">
    <property type="entry name" value="NA-bd_OB-fold"/>
</dbReference>
<dbReference type="Gene3D" id="3.30.230.70">
    <property type="entry name" value="GHMP Kinase, N-terminal domain"/>
    <property type="match status" value="2"/>
</dbReference>
<dbReference type="AlphaFoldDB" id="A0AAE4VKW1"/>
<dbReference type="GO" id="GO:0004654">
    <property type="term" value="F:polyribonucleotide nucleotidyltransferase activity"/>
    <property type="evidence" value="ECO:0007669"/>
    <property type="project" value="UniProtKB-UniRule"/>
</dbReference>
<dbReference type="GO" id="GO:0006396">
    <property type="term" value="P:RNA processing"/>
    <property type="evidence" value="ECO:0007669"/>
    <property type="project" value="InterPro"/>
</dbReference>
<comment type="similarity">
    <text evidence="1">Belongs to the polyribonucleotide nucleotidyltransferase family.</text>
</comment>
<accession>A0AAE4VKW1</accession>
<dbReference type="SMART" id="SM00316">
    <property type="entry name" value="S1"/>
    <property type="match status" value="1"/>
</dbReference>
<dbReference type="Pfam" id="PF03726">
    <property type="entry name" value="PNPase"/>
    <property type="match status" value="1"/>
</dbReference>
<evidence type="ECO:0000313" key="12">
    <source>
        <dbReference type="EMBL" id="MDZ5761174.1"/>
    </source>
</evidence>
<dbReference type="PANTHER" id="PTHR11252">
    <property type="entry name" value="POLYRIBONUCLEOTIDE NUCLEOTIDYLTRANSFERASE"/>
    <property type="match status" value="1"/>
</dbReference>
<dbReference type="InterPro" id="IPR003029">
    <property type="entry name" value="S1_domain"/>
</dbReference>
<evidence type="ECO:0000256" key="8">
    <source>
        <dbReference type="NCBIfam" id="TIGR03591"/>
    </source>
</evidence>
<dbReference type="SMART" id="SM00322">
    <property type="entry name" value="KH"/>
    <property type="match status" value="1"/>
</dbReference>
<dbReference type="Proteomes" id="UP001289135">
    <property type="component" value="Unassembled WGS sequence"/>
</dbReference>
<dbReference type="Gene3D" id="3.30.1370.10">
    <property type="entry name" value="K Homology domain, type 1"/>
    <property type="match status" value="1"/>
</dbReference>
<dbReference type="SUPFAM" id="SSF54791">
    <property type="entry name" value="Eukaryotic type KH-domain (KH-domain type I)"/>
    <property type="match status" value="1"/>
</dbReference>
<dbReference type="RefSeq" id="WP_322498593.1">
    <property type="nucleotide sequence ID" value="NZ_JARGYU010000001.1"/>
</dbReference>
<keyword evidence="4" id="KW-0808">Transferase</keyword>
<evidence type="ECO:0000256" key="6">
    <source>
        <dbReference type="ARBA" id="ARBA00022842"/>
    </source>
</evidence>
<dbReference type="PANTHER" id="PTHR11252:SF0">
    <property type="entry name" value="POLYRIBONUCLEOTIDE NUCLEOTIDYLTRANSFERASE 1, MITOCHONDRIAL"/>
    <property type="match status" value="1"/>
</dbReference>
<dbReference type="CDD" id="cd11364">
    <property type="entry name" value="RNase_PH_PNPase_2"/>
    <property type="match status" value="1"/>
</dbReference>
<dbReference type="GO" id="GO:0000175">
    <property type="term" value="F:3'-5'-RNA exonuclease activity"/>
    <property type="evidence" value="ECO:0007669"/>
    <property type="project" value="TreeGrafter"/>
</dbReference>
<evidence type="ECO:0000256" key="5">
    <source>
        <dbReference type="ARBA" id="ARBA00022695"/>
    </source>
</evidence>
<dbReference type="Pfam" id="PF00013">
    <property type="entry name" value="KH_1"/>
    <property type="match status" value="1"/>
</dbReference>
<dbReference type="EMBL" id="JARGYU010000001">
    <property type="protein sequence ID" value="MDZ5761174.1"/>
    <property type="molecule type" value="Genomic_DNA"/>
</dbReference>
<organism evidence="12 13">
    <name type="scientific">Lyticum sinuosum</name>
    <dbReference type="NCBI Taxonomy" id="1332059"/>
    <lineage>
        <taxon>Bacteria</taxon>
        <taxon>Pseudomonadati</taxon>
        <taxon>Pseudomonadota</taxon>
        <taxon>Alphaproteobacteria</taxon>
        <taxon>Rickettsiales</taxon>
        <taxon>Lyticum</taxon>
    </lineage>
</organism>
<dbReference type="Gene3D" id="2.40.50.140">
    <property type="entry name" value="Nucleic acid-binding proteins"/>
    <property type="match status" value="1"/>
</dbReference>
<evidence type="ECO:0000259" key="11">
    <source>
        <dbReference type="PROSITE" id="PS50126"/>
    </source>
</evidence>
<evidence type="ECO:0000256" key="7">
    <source>
        <dbReference type="ARBA" id="ARBA00022884"/>
    </source>
</evidence>
<dbReference type="InterPro" id="IPR036345">
    <property type="entry name" value="ExoRNase_PH_dom2_sf"/>
</dbReference>
<dbReference type="SUPFAM" id="SSF55666">
    <property type="entry name" value="Ribonuclease PH domain 2-like"/>
    <property type="match status" value="2"/>
</dbReference>
<dbReference type="PROSITE" id="PS50084">
    <property type="entry name" value="KH_TYPE_1"/>
    <property type="match status" value="1"/>
</dbReference>
<dbReference type="NCBIfam" id="TIGR03591">
    <property type="entry name" value="polynuc_phos"/>
    <property type="match status" value="1"/>
</dbReference>